<reference evidence="1" key="1">
    <citation type="submission" date="2021-11" db="EMBL/GenBank/DDBJ databases">
        <title>Fusarium solani-melongenae Genome sequencing and assembly.</title>
        <authorList>
            <person name="Xie S."/>
            <person name="Huang L."/>
            <person name="Zhang X."/>
        </authorList>
    </citation>
    <scope>NUCLEOTIDE SEQUENCE</scope>
    <source>
        <strain evidence="1">CRI 24-3</strain>
    </source>
</reference>
<proteinExistence type="predicted"/>
<evidence type="ECO:0000313" key="2">
    <source>
        <dbReference type="Proteomes" id="UP000830768"/>
    </source>
</evidence>
<dbReference type="Proteomes" id="UP000830768">
    <property type="component" value="Chromosome 6"/>
</dbReference>
<protein>
    <submittedName>
        <fullName evidence="1">Uncharacterized protein</fullName>
    </submittedName>
</protein>
<dbReference type="EMBL" id="CP090035">
    <property type="protein sequence ID" value="UPK97235.1"/>
    <property type="molecule type" value="Genomic_DNA"/>
</dbReference>
<keyword evidence="2" id="KW-1185">Reference proteome</keyword>
<name>A0ACD3Z7M4_FUSSC</name>
<evidence type="ECO:0000313" key="1">
    <source>
        <dbReference type="EMBL" id="UPK97235.1"/>
    </source>
</evidence>
<gene>
    <name evidence="1" type="ORF">LCI18_008170</name>
</gene>
<accession>A0ACD3Z7M4</accession>
<organism evidence="1 2">
    <name type="scientific">Fusarium solani subsp. cucurbitae</name>
    <name type="common">Neocosmosporum cucurbitae</name>
    <dbReference type="NCBI Taxonomy" id="2747967"/>
    <lineage>
        <taxon>Eukaryota</taxon>
        <taxon>Fungi</taxon>
        <taxon>Dikarya</taxon>
        <taxon>Ascomycota</taxon>
        <taxon>Pezizomycotina</taxon>
        <taxon>Sordariomycetes</taxon>
        <taxon>Hypocreomycetidae</taxon>
        <taxon>Hypocreales</taxon>
        <taxon>Nectriaceae</taxon>
        <taxon>Fusarium</taxon>
        <taxon>Fusarium solani species complex</taxon>
    </lineage>
</organism>
<sequence length="488" mass="54857">MALSYDSNNPYDPENAYHRLMPQASATDVGVEPELHLDTNHLNLQRDVIKIANMVENHGECSLARCSVASCWDSKLMAMLDAPINCSYQPPLSASGFSTSQSFSSFPSTSRTHEHLECGSESRRPQSLRKGGVSNNRKGCIRVAGHRWPGRNNASRRNRTPQPLQTYACPLYLQNREKHKRCKSCVLTSWGRVLQHLKRAHLAKEDHCPTCRGSFSSETLKNEHIRLGNCQTVDIAHSGVFLEEDYNKLKHIRRNSDEEKWTEAWRRLFPDLPAPSPFCESDAEMITRTGQPACIKALEKAQQGHDDLPALANELLDELRHALVPTTRWDDINTPAAEVSQATDPAHNRIAYSPSILGQMKQVTRRTAQFRDLPEASPLMVPPQVPPDMPLPSQEQIFAQPQQMPPDLSGVEQFSPETLQGWLPMQHSHSMTSQLPQHMLNDISLSQPSFATPTNLHSNAYNDINFFLSDEVMISGEWAFGRDEAEAN</sequence>